<dbReference type="EMBL" id="JH972114">
    <property type="protein sequence ID" value="EKM73751.1"/>
    <property type="molecule type" value="Genomic_DNA"/>
</dbReference>
<dbReference type="GeneID" id="18828171"/>
<dbReference type="KEGG" id="abp:AGABI1DRAFT134153"/>
<feature type="region of interest" description="Disordered" evidence="1">
    <location>
        <begin position="66"/>
        <end position="100"/>
    </location>
</feature>
<keyword evidence="3" id="KW-1185">Reference proteome</keyword>
<dbReference type="OrthoDB" id="3061405at2759"/>
<evidence type="ECO:0000256" key="1">
    <source>
        <dbReference type="SAM" id="MobiDB-lite"/>
    </source>
</evidence>
<dbReference type="Proteomes" id="UP000008493">
    <property type="component" value="Unassembled WGS sequence"/>
</dbReference>
<dbReference type="HOGENOM" id="CLU_1414783_0_0_1"/>
<feature type="compositionally biased region" description="Low complexity" evidence="1">
    <location>
        <begin position="66"/>
        <end position="86"/>
    </location>
</feature>
<evidence type="ECO:0000313" key="3">
    <source>
        <dbReference type="Proteomes" id="UP000008493"/>
    </source>
</evidence>
<dbReference type="InParanoid" id="K5WES0"/>
<evidence type="ECO:0000313" key="2">
    <source>
        <dbReference type="EMBL" id="EKM73751.1"/>
    </source>
</evidence>
<proteinExistence type="predicted"/>
<gene>
    <name evidence="2" type="ORF">AGABI1DRAFT_134153</name>
</gene>
<organism evidence="2 3">
    <name type="scientific">Agaricus bisporus var. burnettii (strain JB137-S8 / ATCC MYA-4627 / FGSC 10392)</name>
    <name type="common">White button mushroom</name>
    <dbReference type="NCBI Taxonomy" id="597362"/>
    <lineage>
        <taxon>Eukaryota</taxon>
        <taxon>Fungi</taxon>
        <taxon>Dikarya</taxon>
        <taxon>Basidiomycota</taxon>
        <taxon>Agaricomycotina</taxon>
        <taxon>Agaricomycetes</taxon>
        <taxon>Agaricomycetidae</taxon>
        <taxon>Agaricales</taxon>
        <taxon>Agaricineae</taxon>
        <taxon>Agaricaceae</taxon>
        <taxon>Agaricus</taxon>
    </lineage>
</organism>
<dbReference type="AlphaFoldDB" id="K5WES0"/>
<sequence>MSTSTIADISDRALEDLRAEIENVPVVHASLKNVVTWISSLFSLLLYALDISTQHISNRLEALSAAPPSATGAPSSIGAAPPTSTAQHRTAAPRGPSRSRCTMCHARGHTATDCTTANPSAMRKRVARNNRIAKEARTQRAMPALPAAPPSFYYPSPPSLPPHPPPMQYAAMAADSVELHRRAVQSQRDKRKRRATMAPIT</sequence>
<name>K5WES0_AGABU</name>
<dbReference type="RefSeq" id="XP_007335610.1">
    <property type="nucleotide sequence ID" value="XM_007335548.1"/>
</dbReference>
<reference evidence="3" key="1">
    <citation type="journal article" date="2012" name="Proc. Natl. Acad. Sci. U.S.A.">
        <title>Genome sequence of the button mushroom Agaricus bisporus reveals mechanisms governing adaptation to a humic-rich ecological niche.</title>
        <authorList>
            <person name="Morin E."/>
            <person name="Kohler A."/>
            <person name="Baker A.R."/>
            <person name="Foulongne-Oriol M."/>
            <person name="Lombard V."/>
            <person name="Nagy L.G."/>
            <person name="Ohm R.A."/>
            <person name="Patyshakuliyeva A."/>
            <person name="Brun A."/>
            <person name="Aerts A.L."/>
            <person name="Bailey A.M."/>
            <person name="Billette C."/>
            <person name="Coutinho P.M."/>
            <person name="Deakin G."/>
            <person name="Doddapaneni H."/>
            <person name="Floudas D."/>
            <person name="Grimwood J."/>
            <person name="Hilden K."/>
            <person name="Kuees U."/>
            <person name="LaButti K.M."/>
            <person name="Lapidus A."/>
            <person name="Lindquist E.A."/>
            <person name="Lucas S.M."/>
            <person name="Murat C."/>
            <person name="Riley R.W."/>
            <person name="Salamov A.A."/>
            <person name="Schmutz J."/>
            <person name="Subramanian V."/>
            <person name="Woesten H.A.B."/>
            <person name="Xu J."/>
            <person name="Eastwood D.C."/>
            <person name="Foster G.D."/>
            <person name="Sonnenberg A.S."/>
            <person name="Cullen D."/>
            <person name="de Vries R.P."/>
            <person name="Lundell T."/>
            <person name="Hibbett D.S."/>
            <person name="Henrissat B."/>
            <person name="Burton K.S."/>
            <person name="Kerrigan R.W."/>
            <person name="Challen M.P."/>
            <person name="Grigoriev I.V."/>
            <person name="Martin F."/>
        </authorList>
    </citation>
    <scope>NUCLEOTIDE SEQUENCE [LARGE SCALE GENOMIC DNA]</scope>
    <source>
        <strain evidence="3">JB137-S8 / ATCC MYA-4627 / FGSC 10392</strain>
    </source>
</reference>
<accession>K5WES0</accession>
<protein>
    <submittedName>
        <fullName evidence="2">Uncharacterized protein</fullName>
    </submittedName>
</protein>